<dbReference type="AlphaFoldDB" id="A0A6A6JVS9"/>
<protein>
    <submittedName>
        <fullName evidence="2">Uncharacterized protein</fullName>
    </submittedName>
</protein>
<name>A0A6A6JVS9_WESOR</name>
<accession>A0A6A6JVS9</accession>
<dbReference type="Proteomes" id="UP000800097">
    <property type="component" value="Unassembled WGS sequence"/>
</dbReference>
<gene>
    <name evidence="2" type="ORF">EI97DRAFT_411535</name>
</gene>
<dbReference type="OrthoDB" id="5329385at2759"/>
<organism evidence="2 3">
    <name type="scientific">Westerdykella ornata</name>
    <dbReference type="NCBI Taxonomy" id="318751"/>
    <lineage>
        <taxon>Eukaryota</taxon>
        <taxon>Fungi</taxon>
        <taxon>Dikarya</taxon>
        <taxon>Ascomycota</taxon>
        <taxon>Pezizomycotina</taxon>
        <taxon>Dothideomycetes</taxon>
        <taxon>Pleosporomycetidae</taxon>
        <taxon>Pleosporales</taxon>
        <taxon>Sporormiaceae</taxon>
        <taxon>Westerdykella</taxon>
    </lineage>
</organism>
<keyword evidence="3" id="KW-1185">Reference proteome</keyword>
<dbReference type="Pfam" id="PF17119">
    <property type="entry name" value="MMU163"/>
    <property type="match status" value="2"/>
</dbReference>
<dbReference type="GeneID" id="54549906"/>
<proteinExistence type="predicted"/>
<evidence type="ECO:0000313" key="2">
    <source>
        <dbReference type="EMBL" id="KAF2280335.1"/>
    </source>
</evidence>
<dbReference type="InterPro" id="IPR018790">
    <property type="entry name" value="DUF2358"/>
</dbReference>
<evidence type="ECO:0000313" key="3">
    <source>
        <dbReference type="Proteomes" id="UP000800097"/>
    </source>
</evidence>
<feature type="region of interest" description="Disordered" evidence="1">
    <location>
        <begin position="58"/>
        <end position="77"/>
    </location>
</feature>
<dbReference type="EMBL" id="ML986485">
    <property type="protein sequence ID" value="KAF2280335.1"/>
    <property type="molecule type" value="Genomic_DNA"/>
</dbReference>
<sequence>MTASLMRRQLTTCARARLSPSYPSTLFTRTPLLDLKQCQRAILIFRPRGPAIPKASFTSTTVRSTQDGQSDHRPNDERTLQLGNTVRILHERLPTLLASPLPQNILSPHITLHLFPSTHPHLPSVSGKLAYTAALWTAPVAWGRVPVLGNVKLDVLSERMVKNGAKSMAAGGSAGDEKLIVRWKTCGKTEHGDISEAMEKIRKIISRRDDSDDEFAGLFIFEFDEHGRILSHTIEHAEEGGSWDKMSKVISVTDWLLGRKWARKDEGVAGLALAKSGENVKIKGAQREGGD</sequence>
<dbReference type="PANTHER" id="PTHR31094">
    <property type="entry name" value="RIKEN CDNA 2310061I04 GENE"/>
    <property type="match status" value="1"/>
</dbReference>
<dbReference type="RefSeq" id="XP_033657873.1">
    <property type="nucleotide sequence ID" value="XM_033796731.1"/>
</dbReference>
<feature type="compositionally biased region" description="Polar residues" evidence="1">
    <location>
        <begin position="58"/>
        <end position="68"/>
    </location>
</feature>
<dbReference type="InterPro" id="IPR031342">
    <property type="entry name" value="Mug163-like"/>
</dbReference>
<reference evidence="2" key="1">
    <citation type="journal article" date="2020" name="Stud. Mycol.">
        <title>101 Dothideomycetes genomes: a test case for predicting lifestyles and emergence of pathogens.</title>
        <authorList>
            <person name="Haridas S."/>
            <person name="Albert R."/>
            <person name="Binder M."/>
            <person name="Bloem J."/>
            <person name="Labutti K."/>
            <person name="Salamov A."/>
            <person name="Andreopoulos B."/>
            <person name="Baker S."/>
            <person name="Barry K."/>
            <person name="Bills G."/>
            <person name="Bluhm B."/>
            <person name="Cannon C."/>
            <person name="Castanera R."/>
            <person name="Culley D."/>
            <person name="Daum C."/>
            <person name="Ezra D."/>
            <person name="Gonzalez J."/>
            <person name="Henrissat B."/>
            <person name="Kuo A."/>
            <person name="Liang C."/>
            <person name="Lipzen A."/>
            <person name="Lutzoni F."/>
            <person name="Magnuson J."/>
            <person name="Mondo S."/>
            <person name="Nolan M."/>
            <person name="Ohm R."/>
            <person name="Pangilinan J."/>
            <person name="Park H.-J."/>
            <person name="Ramirez L."/>
            <person name="Alfaro M."/>
            <person name="Sun H."/>
            <person name="Tritt A."/>
            <person name="Yoshinaga Y."/>
            <person name="Zwiers L.-H."/>
            <person name="Turgeon B."/>
            <person name="Goodwin S."/>
            <person name="Spatafora J."/>
            <person name="Crous P."/>
            <person name="Grigoriev I."/>
        </authorList>
    </citation>
    <scope>NUCLEOTIDE SEQUENCE</scope>
    <source>
        <strain evidence="2">CBS 379.55</strain>
    </source>
</reference>
<dbReference type="PANTHER" id="PTHR31094:SF2">
    <property type="entry name" value="RIKEN CDNA 2310061I04 GENE"/>
    <property type="match status" value="1"/>
</dbReference>
<evidence type="ECO:0000256" key="1">
    <source>
        <dbReference type="SAM" id="MobiDB-lite"/>
    </source>
</evidence>